<dbReference type="PANTHER" id="PTHR43434">
    <property type="entry name" value="PHOSPHOGLYCOLATE PHOSPHATASE"/>
    <property type="match status" value="1"/>
</dbReference>
<dbReference type="GO" id="GO:0006281">
    <property type="term" value="P:DNA repair"/>
    <property type="evidence" value="ECO:0007669"/>
    <property type="project" value="TreeGrafter"/>
</dbReference>
<dbReference type="InterPro" id="IPR023214">
    <property type="entry name" value="HAD_sf"/>
</dbReference>
<dbReference type="Gene3D" id="3.40.50.1000">
    <property type="entry name" value="HAD superfamily/HAD-like"/>
    <property type="match status" value="1"/>
</dbReference>
<dbReference type="AlphaFoldDB" id="A0A6G9XKS5"/>
<protein>
    <submittedName>
        <fullName evidence="1">HAD hydrolase-like protein</fullName>
    </submittedName>
</protein>
<dbReference type="GO" id="GO:0008967">
    <property type="term" value="F:phosphoglycolate phosphatase activity"/>
    <property type="evidence" value="ECO:0007669"/>
    <property type="project" value="TreeGrafter"/>
</dbReference>
<organism evidence="1 2">
    <name type="scientific">Nocardia brasiliensis</name>
    <dbReference type="NCBI Taxonomy" id="37326"/>
    <lineage>
        <taxon>Bacteria</taxon>
        <taxon>Bacillati</taxon>
        <taxon>Actinomycetota</taxon>
        <taxon>Actinomycetes</taxon>
        <taxon>Mycobacteriales</taxon>
        <taxon>Nocardiaceae</taxon>
        <taxon>Nocardia</taxon>
    </lineage>
</organism>
<name>A0A6G9XKS5_NOCBR</name>
<reference evidence="1 2" key="1">
    <citation type="journal article" date="2019" name="ACS Chem. Biol.">
        <title>Identification and Mobilization of a Cryptic Antibiotic Biosynthesis Gene Locus from a Human-Pathogenic Nocardia Isolate.</title>
        <authorList>
            <person name="Herisse M."/>
            <person name="Ishida K."/>
            <person name="Porter J.L."/>
            <person name="Howden B."/>
            <person name="Hertweck C."/>
            <person name="Stinear T.P."/>
            <person name="Pidot S.J."/>
        </authorList>
    </citation>
    <scope>NUCLEOTIDE SEQUENCE [LARGE SCALE GENOMIC DNA]</scope>
    <source>
        <strain evidence="1 2">AUSMDU00024985</strain>
    </source>
</reference>
<dbReference type="EMBL" id="CP046171">
    <property type="protein sequence ID" value="QIS01516.1"/>
    <property type="molecule type" value="Genomic_DNA"/>
</dbReference>
<dbReference type="GO" id="GO:0005829">
    <property type="term" value="C:cytosol"/>
    <property type="evidence" value="ECO:0007669"/>
    <property type="project" value="TreeGrafter"/>
</dbReference>
<proteinExistence type="predicted"/>
<sequence length="220" mass="23625">MSLTELLRDRSCLLLDFDGPICAVFAGVTDRAVAQELATLIDSSARADIAAAHDPFEVLRYAASRNLAQASSIERRFTELELDAVTSAKPTEHTPALIHDLHANGWTIAVVSNNSVVAINAYLSAHGLRSSIAGVYGRTPNNYTQLKPSPHLLNVATRELHAISDNCVFVGDSLSDIEAGRAARIPVIALANKPGKADRFRPYSPDALIANMAEVRNALV</sequence>
<dbReference type="PANTHER" id="PTHR43434:SF1">
    <property type="entry name" value="PHOSPHOGLYCOLATE PHOSPHATASE"/>
    <property type="match status" value="1"/>
</dbReference>
<dbReference type="CDD" id="cd01427">
    <property type="entry name" value="HAD_like"/>
    <property type="match status" value="1"/>
</dbReference>
<gene>
    <name evidence="1" type="ORF">F5X71_03585</name>
</gene>
<dbReference type="InterPro" id="IPR041492">
    <property type="entry name" value="HAD_2"/>
</dbReference>
<evidence type="ECO:0000313" key="1">
    <source>
        <dbReference type="EMBL" id="QIS01516.1"/>
    </source>
</evidence>
<evidence type="ECO:0000313" key="2">
    <source>
        <dbReference type="Proteomes" id="UP000501705"/>
    </source>
</evidence>
<accession>A0A6G9XKS5</accession>
<keyword evidence="1" id="KW-0378">Hydrolase</keyword>
<dbReference type="Pfam" id="PF13419">
    <property type="entry name" value="HAD_2"/>
    <property type="match status" value="1"/>
</dbReference>
<dbReference type="SUPFAM" id="SSF56784">
    <property type="entry name" value="HAD-like"/>
    <property type="match status" value="1"/>
</dbReference>
<dbReference type="Proteomes" id="UP000501705">
    <property type="component" value="Chromosome"/>
</dbReference>
<dbReference type="InterPro" id="IPR050155">
    <property type="entry name" value="HAD-like_hydrolase_sf"/>
</dbReference>
<dbReference type="InterPro" id="IPR036412">
    <property type="entry name" value="HAD-like_sf"/>
</dbReference>